<proteinExistence type="predicted"/>
<sequence length="93" mass="10580">MLKVIYRSETQQPTKSLREQNIKQPVMMLKTILNFSGVEVLSREELKNMNGSGGQRCTIPWTPFPYNGPCIMLPPVTPVEPLEPFPEEPLLKP</sequence>
<keyword evidence="2" id="KW-1185">Reference proteome</keyword>
<evidence type="ECO:0000313" key="1">
    <source>
        <dbReference type="EMBL" id="RUT68794.1"/>
    </source>
</evidence>
<name>A0A434A3A1_9FLAO</name>
<evidence type="ECO:0000313" key="2">
    <source>
        <dbReference type="Proteomes" id="UP000288102"/>
    </source>
</evidence>
<dbReference type="AlphaFoldDB" id="A0A434A3A1"/>
<reference evidence="2" key="1">
    <citation type="journal article" date="2019" name="Syst. Appl. Microbiol.">
        <title>Flavobacterium circumlabens sp. nov. and Flavobacterium cupreum sp. nov., two psychrotrophic species isolated from Antarctic environmental samples.</title>
        <authorList>
            <person name="Kralova S."/>
            <person name="Busse H.-J."/>
            <person name="Svec P."/>
            <person name="Maslanova I."/>
            <person name="Stankova E."/>
            <person name="Bartak M."/>
            <person name="Sedlacek I."/>
        </authorList>
    </citation>
    <scope>NUCLEOTIDE SEQUENCE [LARGE SCALE GENOMIC DNA]</scope>
    <source>
        <strain evidence="2">CCM 8825</strain>
    </source>
</reference>
<accession>A0A434A3A1</accession>
<comment type="caution">
    <text evidence="1">The sequence shown here is derived from an EMBL/GenBank/DDBJ whole genome shotgun (WGS) entry which is preliminary data.</text>
</comment>
<dbReference type="Proteomes" id="UP000288102">
    <property type="component" value="Unassembled WGS sequence"/>
</dbReference>
<protein>
    <submittedName>
        <fullName evidence="1">Uncharacterized protein</fullName>
    </submittedName>
</protein>
<gene>
    <name evidence="1" type="ORF">D0817_19460</name>
</gene>
<dbReference type="EMBL" id="QWDM01000014">
    <property type="protein sequence ID" value="RUT68794.1"/>
    <property type="molecule type" value="Genomic_DNA"/>
</dbReference>
<organism evidence="1 2">
    <name type="scientific">Flavobacterium cupreum</name>
    <dbReference type="NCBI Taxonomy" id="2133766"/>
    <lineage>
        <taxon>Bacteria</taxon>
        <taxon>Pseudomonadati</taxon>
        <taxon>Bacteroidota</taxon>
        <taxon>Flavobacteriia</taxon>
        <taxon>Flavobacteriales</taxon>
        <taxon>Flavobacteriaceae</taxon>
        <taxon>Flavobacterium</taxon>
    </lineage>
</organism>